<dbReference type="PANTHER" id="PTHR24099:SF16">
    <property type="entry name" value="E3 UBIQUITIN-PROTEIN LIGASE MIDLINE-1-LIKE ISOFORM X1"/>
    <property type="match status" value="1"/>
</dbReference>
<evidence type="ECO:0000256" key="2">
    <source>
        <dbReference type="ARBA" id="ARBA00022771"/>
    </source>
</evidence>
<feature type="domain" description="RING-type" evidence="7">
    <location>
        <begin position="7"/>
        <end position="74"/>
    </location>
</feature>
<keyword evidence="1" id="KW-0479">Metal-binding</keyword>
<evidence type="ECO:0000259" key="8">
    <source>
        <dbReference type="PROSITE" id="PS50119"/>
    </source>
</evidence>
<evidence type="ECO:0000256" key="5">
    <source>
        <dbReference type="SAM" id="Coils"/>
    </source>
</evidence>
<evidence type="ECO:0000256" key="1">
    <source>
        <dbReference type="ARBA" id="ARBA00022723"/>
    </source>
</evidence>
<feature type="domain" description="DOC" evidence="9">
    <location>
        <begin position="327"/>
        <end position="515"/>
    </location>
</feature>
<accession>A0A8K0ABB9</accession>
<dbReference type="InterPro" id="IPR000315">
    <property type="entry name" value="Znf_B-box"/>
</dbReference>
<dbReference type="SMART" id="SM00336">
    <property type="entry name" value="BBOX"/>
    <property type="match status" value="2"/>
</dbReference>
<dbReference type="Gene3D" id="2.60.120.260">
    <property type="entry name" value="Galactose-binding domain-like"/>
    <property type="match status" value="1"/>
</dbReference>
<dbReference type="SMART" id="SM00184">
    <property type="entry name" value="RING"/>
    <property type="match status" value="1"/>
</dbReference>
<evidence type="ECO:0000259" key="9">
    <source>
        <dbReference type="PROSITE" id="PS51284"/>
    </source>
</evidence>
<feature type="domain" description="B box-type" evidence="8">
    <location>
        <begin position="166"/>
        <end position="208"/>
    </location>
</feature>
<feature type="region of interest" description="Disordered" evidence="6">
    <location>
        <begin position="41"/>
        <end position="67"/>
    </location>
</feature>
<feature type="compositionally biased region" description="Basic and acidic residues" evidence="6">
    <location>
        <begin position="53"/>
        <end position="67"/>
    </location>
</feature>
<dbReference type="InterPro" id="IPR027370">
    <property type="entry name" value="Znf-RING_euk"/>
</dbReference>
<name>A0A8K0ABB9_BRALA</name>
<sequence>MEAELTCPVCLDLFEEPLLLPCLHSLCRKCTDILDSVTRKAGEEEGAEGGEAAGKKEPPGQPKDKDKLTCPTCRREVPLDERGVAGLSRNMALQNIVDRFREDRGKHDTAPPCQLCEGAPRPAVKLCVNCEVAYCEPCLSTFHPARGPLARHTLVPPGQQPGKAEPKVVMCAEHADEKVNLYCKVDEMPICSLCKLVGKHQSHDVTALSDVYQEKRDKRKEWQERLVRDTARLEKILQERKKFLAGALIQEEEEKLKLLKEEIAKKEGHLKKAQAVVAYADEVLKEKDQSCFLQAVKSTRERVEQGQNKDALVVPADLVFKGFDLSRQLEALKAIDQNELSTSWQECVDKLSTSSYLKTGRGDHVLHRNGDKLVDGNPKTYWHSDNSKQAKHWVRLQLKPGVQARTLRLSFVPSGQPIGRFFATMLNQQGSWTENRKPDKVTVLAGDDFDNMAALETVHIRKEEKEIILGTDTDKRFLQLTFEMKTPSDCIVSQLSIVASKVPKPRASRSGCGIQ</sequence>
<protein>
    <submittedName>
        <fullName evidence="10">MID2 protein</fullName>
    </submittedName>
</protein>
<feature type="coiled-coil region" evidence="5">
    <location>
        <begin position="205"/>
        <end position="276"/>
    </location>
</feature>
<dbReference type="GO" id="GO:0008270">
    <property type="term" value="F:zinc ion binding"/>
    <property type="evidence" value="ECO:0007669"/>
    <property type="project" value="UniProtKB-KW"/>
</dbReference>
<dbReference type="Gene3D" id="3.30.160.60">
    <property type="entry name" value="Classic Zinc Finger"/>
    <property type="match status" value="1"/>
</dbReference>
<dbReference type="CDD" id="cd19758">
    <property type="entry name" value="Bbox2_MID"/>
    <property type="match status" value="1"/>
</dbReference>
<dbReference type="PANTHER" id="PTHR24099">
    <property type="entry name" value="E3 UBIQUITIN-PROTEIN LIGASE TRIM36-RELATED"/>
    <property type="match status" value="1"/>
</dbReference>
<dbReference type="InterPro" id="IPR013083">
    <property type="entry name" value="Znf_RING/FYVE/PHD"/>
</dbReference>
<dbReference type="PROSITE" id="PS50089">
    <property type="entry name" value="ZF_RING_2"/>
    <property type="match status" value="1"/>
</dbReference>
<evidence type="ECO:0000313" key="10">
    <source>
        <dbReference type="EMBL" id="CAH1272791.1"/>
    </source>
</evidence>
<dbReference type="InterPro" id="IPR001841">
    <property type="entry name" value="Znf_RING"/>
</dbReference>
<dbReference type="AlphaFoldDB" id="A0A8K0ABB9"/>
<keyword evidence="11" id="KW-1185">Reference proteome</keyword>
<evidence type="ECO:0000259" key="7">
    <source>
        <dbReference type="PROSITE" id="PS50089"/>
    </source>
</evidence>
<dbReference type="PROSITE" id="PS51284">
    <property type="entry name" value="DOC"/>
    <property type="match status" value="1"/>
</dbReference>
<dbReference type="OrthoDB" id="295536at2759"/>
<dbReference type="Proteomes" id="UP000838412">
    <property type="component" value="Chromosome 8"/>
</dbReference>
<evidence type="ECO:0000256" key="4">
    <source>
        <dbReference type="PROSITE-ProRule" id="PRU00024"/>
    </source>
</evidence>
<proteinExistence type="predicted"/>
<gene>
    <name evidence="10" type="primary">MID2</name>
    <name evidence="10" type="ORF">BLAG_LOCUS24346</name>
</gene>
<dbReference type="PROSITE" id="PS50119">
    <property type="entry name" value="ZF_BBOX"/>
    <property type="match status" value="1"/>
</dbReference>
<reference evidence="10" key="1">
    <citation type="submission" date="2022-01" db="EMBL/GenBank/DDBJ databases">
        <authorList>
            <person name="Braso-Vives M."/>
        </authorList>
    </citation>
    <scope>NUCLEOTIDE SEQUENCE</scope>
</reference>
<keyword evidence="2 4" id="KW-0863">Zinc-finger</keyword>
<dbReference type="InterPro" id="IPR050617">
    <property type="entry name" value="E3_ligase_FN3/SPRY"/>
</dbReference>
<dbReference type="EMBL" id="OV696693">
    <property type="protein sequence ID" value="CAH1272791.1"/>
    <property type="molecule type" value="Genomic_DNA"/>
</dbReference>
<evidence type="ECO:0000256" key="6">
    <source>
        <dbReference type="SAM" id="MobiDB-lite"/>
    </source>
</evidence>
<dbReference type="Pfam" id="PF13445">
    <property type="entry name" value="zf-RING_UBOX"/>
    <property type="match status" value="1"/>
</dbReference>
<dbReference type="Gene3D" id="3.30.40.10">
    <property type="entry name" value="Zinc/RING finger domain, C3HC4 (zinc finger)"/>
    <property type="match status" value="1"/>
</dbReference>
<dbReference type="SUPFAM" id="SSF57845">
    <property type="entry name" value="B-box zinc-binding domain"/>
    <property type="match status" value="1"/>
</dbReference>
<evidence type="ECO:0000256" key="3">
    <source>
        <dbReference type="ARBA" id="ARBA00022833"/>
    </source>
</evidence>
<dbReference type="Pfam" id="PF00643">
    <property type="entry name" value="zf-B_box"/>
    <property type="match status" value="1"/>
</dbReference>
<dbReference type="InterPro" id="IPR008979">
    <property type="entry name" value="Galactose-bd-like_sf"/>
</dbReference>
<dbReference type="Pfam" id="PF22586">
    <property type="entry name" value="ANCHR-like_BBOX"/>
    <property type="match status" value="1"/>
</dbReference>
<dbReference type="SUPFAM" id="SSF57850">
    <property type="entry name" value="RING/U-box"/>
    <property type="match status" value="1"/>
</dbReference>
<keyword evidence="5" id="KW-0175">Coiled coil</keyword>
<dbReference type="InterPro" id="IPR004939">
    <property type="entry name" value="APC_su10/DOC_dom"/>
</dbReference>
<dbReference type="SUPFAM" id="SSF49785">
    <property type="entry name" value="Galactose-binding domain-like"/>
    <property type="match status" value="1"/>
</dbReference>
<organism evidence="10 11">
    <name type="scientific">Branchiostoma lanceolatum</name>
    <name type="common">Common lancelet</name>
    <name type="synonym">Amphioxus lanceolatum</name>
    <dbReference type="NCBI Taxonomy" id="7740"/>
    <lineage>
        <taxon>Eukaryota</taxon>
        <taxon>Metazoa</taxon>
        <taxon>Chordata</taxon>
        <taxon>Cephalochordata</taxon>
        <taxon>Leptocardii</taxon>
        <taxon>Amphioxiformes</taxon>
        <taxon>Branchiostomatidae</taxon>
        <taxon>Branchiostoma</taxon>
    </lineage>
</organism>
<keyword evidence="3" id="KW-0862">Zinc</keyword>
<evidence type="ECO:0000313" key="11">
    <source>
        <dbReference type="Proteomes" id="UP000838412"/>
    </source>
</evidence>